<comment type="caution">
    <text evidence="2">The sequence shown here is derived from an EMBL/GenBank/DDBJ whole genome shotgun (WGS) entry which is preliminary data.</text>
</comment>
<keyword evidence="1" id="KW-1133">Transmembrane helix</keyword>
<evidence type="ECO:0000256" key="1">
    <source>
        <dbReference type="SAM" id="Phobius"/>
    </source>
</evidence>
<keyword evidence="3" id="KW-1185">Reference proteome</keyword>
<keyword evidence="1" id="KW-0812">Transmembrane</keyword>
<evidence type="ECO:0000313" key="3">
    <source>
        <dbReference type="Proteomes" id="UP000076925"/>
    </source>
</evidence>
<gene>
    <name evidence="2" type="ORF">WA1_10495</name>
</gene>
<proteinExistence type="predicted"/>
<dbReference type="Proteomes" id="UP000076925">
    <property type="component" value="Unassembled WGS sequence"/>
</dbReference>
<feature type="transmembrane region" description="Helical" evidence="1">
    <location>
        <begin position="37"/>
        <end position="60"/>
    </location>
</feature>
<dbReference type="AlphaFoldDB" id="A0A139XFL7"/>
<evidence type="ECO:0000313" key="2">
    <source>
        <dbReference type="EMBL" id="KYC43486.1"/>
    </source>
</evidence>
<protein>
    <submittedName>
        <fullName evidence="2">Uncharacterized protein</fullName>
    </submittedName>
</protein>
<name>A0A139XFL7_9CYAN</name>
<dbReference type="EMBL" id="ANNX02000013">
    <property type="protein sequence ID" value="KYC43486.1"/>
    <property type="molecule type" value="Genomic_DNA"/>
</dbReference>
<keyword evidence="1" id="KW-0472">Membrane</keyword>
<reference evidence="2 3" key="1">
    <citation type="journal article" date="2013" name="Genome Biol. Evol.">
        <title>Genomes of Stigonematalean cyanobacteria (subsection V) and the evolution of oxygenic photosynthesis from prokaryotes to plastids.</title>
        <authorList>
            <person name="Dagan T."/>
            <person name="Roettger M."/>
            <person name="Stucken K."/>
            <person name="Landan G."/>
            <person name="Koch R."/>
            <person name="Major P."/>
            <person name="Gould S.B."/>
            <person name="Goremykin V.V."/>
            <person name="Rippka R."/>
            <person name="Tandeau de Marsac N."/>
            <person name="Gugger M."/>
            <person name="Lockhart P.J."/>
            <person name="Allen J.F."/>
            <person name="Brune I."/>
            <person name="Maus I."/>
            <person name="Puhler A."/>
            <person name="Martin W.F."/>
        </authorList>
    </citation>
    <scope>NUCLEOTIDE SEQUENCE [LARGE SCALE GENOMIC DNA]</scope>
    <source>
        <strain evidence="2 3">PCC 7110</strain>
    </source>
</reference>
<accession>A0A139XFL7</accession>
<sequence>MTKTAILIHSGFTSSLQKAVTHEVDLPEQKNFIELASMFLAVFCAFTFLIPIARLTYIYLIY</sequence>
<organism evidence="2 3">
    <name type="scientific">Scytonema hofmannii PCC 7110</name>
    <dbReference type="NCBI Taxonomy" id="128403"/>
    <lineage>
        <taxon>Bacteria</taxon>
        <taxon>Bacillati</taxon>
        <taxon>Cyanobacteriota</taxon>
        <taxon>Cyanophyceae</taxon>
        <taxon>Nostocales</taxon>
        <taxon>Scytonemataceae</taxon>
        <taxon>Scytonema</taxon>
    </lineage>
</organism>